<sequence length="91" mass="9932">MEGGFLGADPVDLARLAKEMEEHAELIRQTRSTLGTVVNGDLPWRGPDAFFFRHAWNSSHAPTLASGAELLSAASRKLRDQAAAQQQTSNR</sequence>
<keyword evidence="2" id="KW-1185">Reference proteome</keyword>
<accession>A0ABU1JE44</accession>
<reference evidence="1 2" key="1">
    <citation type="submission" date="2023-07" db="EMBL/GenBank/DDBJ databases">
        <title>Sequencing the genomes of 1000 actinobacteria strains.</title>
        <authorList>
            <person name="Klenk H.-P."/>
        </authorList>
    </citation>
    <scope>NUCLEOTIDE SEQUENCE [LARGE SCALE GENOMIC DNA]</scope>
    <source>
        <strain evidence="1 2">DSM 14555</strain>
    </source>
</reference>
<comment type="caution">
    <text evidence="1">The sequence shown here is derived from an EMBL/GenBank/DDBJ whole genome shotgun (WGS) entry which is preliminary data.</text>
</comment>
<dbReference type="RefSeq" id="WP_309799960.1">
    <property type="nucleotide sequence ID" value="NZ_BAAAHY010000004.1"/>
</dbReference>
<protein>
    <submittedName>
        <fullName evidence="1">Uncharacterized protein</fullName>
    </submittedName>
</protein>
<name>A0ABU1JE44_9MICC</name>
<evidence type="ECO:0000313" key="2">
    <source>
        <dbReference type="Proteomes" id="UP001185069"/>
    </source>
</evidence>
<dbReference type="Proteomes" id="UP001185069">
    <property type="component" value="Unassembled WGS sequence"/>
</dbReference>
<evidence type="ECO:0000313" key="1">
    <source>
        <dbReference type="EMBL" id="MDR6270714.1"/>
    </source>
</evidence>
<proteinExistence type="predicted"/>
<dbReference type="Gene3D" id="1.10.287.1060">
    <property type="entry name" value="ESAT-6-like"/>
    <property type="match status" value="1"/>
</dbReference>
<organism evidence="1 2">
    <name type="scientific">Arthrobacter russicus</name>
    <dbReference type="NCBI Taxonomy" id="172040"/>
    <lineage>
        <taxon>Bacteria</taxon>
        <taxon>Bacillati</taxon>
        <taxon>Actinomycetota</taxon>
        <taxon>Actinomycetes</taxon>
        <taxon>Micrococcales</taxon>
        <taxon>Micrococcaceae</taxon>
        <taxon>Arthrobacter</taxon>
    </lineage>
</organism>
<gene>
    <name evidence="1" type="ORF">JOE69_002952</name>
</gene>
<dbReference type="EMBL" id="JAVDQF010000001">
    <property type="protein sequence ID" value="MDR6270714.1"/>
    <property type="molecule type" value="Genomic_DNA"/>
</dbReference>